<dbReference type="SMART" id="SM00997">
    <property type="entry name" value="AdoHcyase_NAD"/>
    <property type="match status" value="1"/>
</dbReference>
<dbReference type="GO" id="GO:0005829">
    <property type="term" value="C:cytosol"/>
    <property type="evidence" value="ECO:0007669"/>
    <property type="project" value="TreeGrafter"/>
</dbReference>
<dbReference type="RefSeq" id="WP_053339310.1">
    <property type="nucleotide sequence ID" value="NZ_BAAFRT010000015.1"/>
</dbReference>
<dbReference type="PANTHER" id="PTHR23420">
    <property type="entry name" value="ADENOSYLHOMOCYSTEINASE"/>
    <property type="match status" value="1"/>
</dbReference>
<evidence type="ECO:0000313" key="4">
    <source>
        <dbReference type="EMBL" id="ODO60042.1"/>
    </source>
</evidence>
<dbReference type="GO" id="GO:0033353">
    <property type="term" value="P:S-adenosylmethionine cycle"/>
    <property type="evidence" value="ECO:0007669"/>
    <property type="project" value="TreeGrafter"/>
</dbReference>
<reference evidence="4 6" key="2">
    <citation type="submission" date="2016-08" db="EMBL/GenBank/DDBJ databases">
        <title>Genome sequencing of Lactobacillus plantarum JSA22, isolated from fermented soybean paste.</title>
        <authorList>
            <person name="Choi H.S."/>
        </authorList>
    </citation>
    <scope>NUCLEOTIDE SEQUENCE [LARGE SCALE GENOMIC DNA]</scope>
    <source>
        <strain evidence="4 6">JSA22</strain>
    </source>
</reference>
<dbReference type="GO" id="GO:0004013">
    <property type="term" value="F:adenosylhomocysteinase activity"/>
    <property type="evidence" value="ECO:0007669"/>
    <property type="project" value="TreeGrafter"/>
</dbReference>
<feature type="domain" description="S-adenosyl-L-homocysteine hydrolase NAD binding" evidence="2">
    <location>
        <begin position="182"/>
        <end position="330"/>
    </location>
</feature>
<dbReference type="InterPro" id="IPR000043">
    <property type="entry name" value="Adenosylhomocysteinase-like"/>
</dbReference>
<evidence type="ECO:0000259" key="2">
    <source>
        <dbReference type="SMART" id="SM00997"/>
    </source>
</evidence>
<accession>A0A165S9M2</accession>
<reference evidence="3 5" key="1">
    <citation type="submission" date="2016-03" db="EMBL/GenBank/DDBJ databases">
        <title>Comparative genomics of 54 Lactobacillus plantarum strains reveals genomic uncoupling from niche constraints.</title>
        <authorList>
            <person name="Martino M.E."/>
        </authorList>
    </citation>
    <scope>NUCLEOTIDE SEQUENCE [LARGE SCALE GENOMIC DNA]</scope>
    <source>
        <strain evidence="3 5">19.1</strain>
    </source>
</reference>
<dbReference type="Proteomes" id="UP000094892">
    <property type="component" value="Unassembled WGS sequence"/>
</dbReference>
<dbReference type="Pfam" id="PF00670">
    <property type="entry name" value="AdoHcyase_NAD"/>
    <property type="match status" value="1"/>
</dbReference>
<dbReference type="SUPFAM" id="SSF51735">
    <property type="entry name" value="NAD(P)-binding Rossmann-fold domains"/>
    <property type="match status" value="1"/>
</dbReference>
<name>A0A165S9M2_LACPN</name>
<keyword evidence="4" id="KW-0378">Hydrolase</keyword>
<dbReference type="PATRIC" id="fig|1590.175.peg.3235"/>
<dbReference type="EC" id="3.3.1.1" evidence="4"/>
<dbReference type="EMBL" id="LUXM01000006">
    <property type="protein sequence ID" value="KZU98330.1"/>
    <property type="molecule type" value="Genomic_DNA"/>
</dbReference>
<comment type="caution">
    <text evidence="3">The sequence shown here is derived from an EMBL/GenBank/DDBJ whole genome shotgun (WGS) entry which is preliminary data.</text>
</comment>
<dbReference type="Proteomes" id="UP000076882">
    <property type="component" value="Unassembled WGS sequence"/>
</dbReference>
<evidence type="ECO:0000256" key="1">
    <source>
        <dbReference type="ARBA" id="ARBA00007122"/>
    </source>
</evidence>
<organism evidence="3 5">
    <name type="scientific">Lactiplantibacillus plantarum</name>
    <name type="common">Lactobacillus plantarum</name>
    <dbReference type="NCBI Taxonomy" id="1590"/>
    <lineage>
        <taxon>Bacteria</taxon>
        <taxon>Bacillati</taxon>
        <taxon>Bacillota</taxon>
        <taxon>Bacilli</taxon>
        <taxon>Lactobacillales</taxon>
        <taxon>Lactobacillaceae</taxon>
        <taxon>Lactiplantibacillus</taxon>
    </lineage>
</organism>
<gene>
    <name evidence="4" type="primary">ahcY</name>
    <name evidence="3" type="ORF">Lp19_0330</name>
    <name evidence="4" type="ORF">LPJSA22_03309</name>
</gene>
<dbReference type="InterPro" id="IPR015878">
    <property type="entry name" value="Ado_hCys_hydrolase_NAD-bd"/>
</dbReference>
<dbReference type="PANTHER" id="PTHR23420:SF0">
    <property type="entry name" value="ADENOSYLHOMOCYSTEINASE"/>
    <property type="match status" value="1"/>
</dbReference>
<dbReference type="EMBL" id="MCOL01000002">
    <property type="protein sequence ID" value="ODO60042.1"/>
    <property type="molecule type" value="Genomic_DNA"/>
</dbReference>
<sequence length="384" mass="43086">MRHNEYLLDKSYFEKVAALFNKGQSDPQKILVVEHAVINSLDFIDYLCEHYEVYFIPKPKSIDRKVLKHLSKTCTILDVSRKELAGVDTPNLIKEIVGQDTFAIIDIGGYFVPRLSDIQKQFKGQLVKIIEDTENGYQKYEDKLSNNSISVPILSVARSSLKIEEDFLVGHEIVVKSEIFLADYGTTLLGKKVLVIGYGKVGSSIAGNLRKRGAIVIVADKRAIRLANALAHGYQITNDIYTELIDVDIVYIANGEKSIDTLQLKKLDLKHTLYSFSVTSADDTFKNSQMINKLPHYGHNGGYKILKTKSNRTVILANSGNAINFTYSISTLASYVQLTQAEMAVILQKDISGEENQGIVELNENDREKIAKEWLAEIFEVVKS</sequence>
<proteinExistence type="inferred from homology"/>
<evidence type="ECO:0000313" key="3">
    <source>
        <dbReference type="EMBL" id="KZU98330.1"/>
    </source>
</evidence>
<evidence type="ECO:0000313" key="5">
    <source>
        <dbReference type="Proteomes" id="UP000076882"/>
    </source>
</evidence>
<evidence type="ECO:0000313" key="6">
    <source>
        <dbReference type="Proteomes" id="UP000094892"/>
    </source>
</evidence>
<dbReference type="Gene3D" id="3.40.50.720">
    <property type="entry name" value="NAD(P)-binding Rossmann-like Domain"/>
    <property type="match status" value="1"/>
</dbReference>
<dbReference type="InterPro" id="IPR036291">
    <property type="entry name" value="NAD(P)-bd_dom_sf"/>
</dbReference>
<protein>
    <submittedName>
        <fullName evidence="3">Adenosylhomocysteinase</fullName>
        <ecNumber evidence="4">3.3.1.1</ecNumber>
    </submittedName>
</protein>
<comment type="similarity">
    <text evidence="1">Belongs to the adenosylhomocysteinase family.</text>
</comment>
<dbReference type="AlphaFoldDB" id="A0A165S9M2"/>